<dbReference type="PANTHER" id="PTHR10039:SF14">
    <property type="entry name" value="NACHT DOMAIN-CONTAINING PROTEIN"/>
    <property type="match status" value="1"/>
</dbReference>
<accession>A0A4Y9XKU7</accession>
<reference evidence="2 3" key="1">
    <citation type="submission" date="2019-01" db="EMBL/GenBank/DDBJ databases">
        <title>Genome sequencing of the rare red list fungi Fomitopsis rosea.</title>
        <authorList>
            <person name="Buettner E."/>
            <person name="Kellner H."/>
        </authorList>
    </citation>
    <scope>NUCLEOTIDE SEQUENCE [LARGE SCALE GENOMIC DNA]</scope>
    <source>
        <strain evidence="2 3">DSM 105464</strain>
    </source>
</reference>
<sequence>MYFFIDGVDEEVARATGSVPRRDSDPDVLDILGTLDSFVTQRETKARGSVHLWFSSQDNPNTRRRFERYTQFDIKDAVKPGIQSYLSCSIDNLTVAPPERRKLILKQLTDRAKSNFLWAHLMVDELEKATSLAEMDRILEEGRVDDLDKYYATFLNKLSRSTGHRASISRDVFSLVAFARRPLRVGEIQEAIAILNSEYGCLDHSQKPFLRTLLELFSPLIECYDDGPSDPPLNNDDHDLQKTCRLFHSTLSNFLRRHADILCDEVDEEATDRSHTNFRVCPLRIADTCLLYLSQDRYSRLLRRRDGDTWIDTENQCVSEHRFLAYSAKNWDKHLDLVAPDGGRLNLPSVETAANAIITILEQFRTRVETFVNSTNFQTCMQTLEIDAAACSTALYAVCVSDASDSQSLDDQCGRDGGTPLAAFSLDGQCLRIGTHLYIADETGEYTTFPVQEGRYIEEIACHDDMVVVARRQTRPKAKIKDTSHRQTGQATNREQENSDSDDERSNKEDEGTSSEDESSSDGGYYETWSECSSDPEHAYSPSGDDDESSDDDRSSRDGDEDAVGSDSDDSTDSDSSSSPDIGSDDGSPIDERDVEDEGYDNDDSEDGYADSDVGVDRSAFAFGQIDPYGEEDHYGHRGHDVAGTDGTGSVQRSSLRIYTPDGLLFKSSIRISTSLSDSPPIFHPTHTLLVWPLSGREILFVDHDEDTYFVHKLNAGSASAQLVRCHFTDDTDGEYLHIAAFEALQSQGEDSPTSARLHLYSYRLCTTKPTRSRPRLVHESDVLLPTVSREKPSSRLPCTLTWTDTHLYVTWSATRLTVHQVPLLRQKEPQDSAAIQQPGETMLLPGSAESRDVFFIPSEDDSLARVIIGGPIATDHGVVPAGPTTPVGCIVRTDEHLGGWVTADSTPLHRDREAIVPLENFDPDVDCILEPFVWLE</sequence>
<comment type="caution">
    <text evidence="2">The sequence shown here is derived from an EMBL/GenBank/DDBJ whole genome shotgun (WGS) entry which is preliminary data.</text>
</comment>
<gene>
    <name evidence="2" type="ORF">EVJ58_g10856</name>
</gene>
<feature type="compositionally biased region" description="Low complexity" evidence="1">
    <location>
        <begin position="574"/>
        <end position="587"/>
    </location>
</feature>
<feature type="region of interest" description="Disordered" evidence="1">
    <location>
        <begin position="473"/>
        <end position="615"/>
    </location>
</feature>
<name>A0A4Y9XKU7_9APHY</name>
<dbReference type="PANTHER" id="PTHR10039">
    <property type="entry name" value="AMELOGENIN"/>
    <property type="match status" value="1"/>
</dbReference>
<organism evidence="2 3">
    <name type="scientific">Rhodofomes roseus</name>
    <dbReference type="NCBI Taxonomy" id="34475"/>
    <lineage>
        <taxon>Eukaryota</taxon>
        <taxon>Fungi</taxon>
        <taxon>Dikarya</taxon>
        <taxon>Basidiomycota</taxon>
        <taxon>Agaricomycotina</taxon>
        <taxon>Agaricomycetes</taxon>
        <taxon>Polyporales</taxon>
        <taxon>Rhodofomes</taxon>
    </lineage>
</organism>
<feature type="compositionally biased region" description="Basic and acidic residues" evidence="1">
    <location>
        <begin position="631"/>
        <end position="643"/>
    </location>
</feature>
<feature type="region of interest" description="Disordered" evidence="1">
    <location>
        <begin position="627"/>
        <end position="650"/>
    </location>
</feature>
<dbReference type="EMBL" id="SEKV01001347">
    <property type="protein sequence ID" value="TFY50864.1"/>
    <property type="molecule type" value="Genomic_DNA"/>
</dbReference>
<protein>
    <submittedName>
        <fullName evidence="2">Uncharacterized protein</fullName>
    </submittedName>
</protein>
<evidence type="ECO:0000313" key="3">
    <source>
        <dbReference type="Proteomes" id="UP000298390"/>
    </source>
</evidence>
<evidence type="ECO:0000256" key="1">
    <source>
        <dbReference type="SAM" id="MobiDB-lite"/>
    </source>
</evidence>
<evidence type="ECO:0000313" key="2">
    <source>
        <dbReference type="EMBL" id="TFY50864.1"/>
    </source>
</evidence>
<dbReference type="Proteomes" id="UP000298390">
    <property type="component" value="Unassembled WGS sequence"/>
</dbReference>
<feature type="compositionally biased region" description="Acidic residues" evidence="1">
    <location>
        <begin position="593"/>
        <end position="610"/>
    </location>
</feature>
<dbReference type="AlphaFoldDB" id="A0A4Y9XKU7"/>
<proteinExistence type="predicted"/>
<dbReference type="STRING" id="34475.A0A4Y9XKU7"/>
<feature type="compositionally biased region" description="Acidic residues" evidence="1">
    <location>
        <begin position="559"/>
        <end position="573"/>
    </location>
</feature>